<evidence type="ECO:0000256" key="4">
    <source>
        <dbReference type="SAM" id="MobiDB-lite"/>
    </source>
</evidence>
<dbReference type="GeneID" id="73380974"/>
<name>A0AAI9SWA6_9ASCO</name>
<evidence type="ECO:0000259" key="5">
    <source>
        <dbReference type="PROSITE" id="PS51845"/>
    </source>
</evidence>
<keyword evidence="1 3" id="KW-0479">Metal-binding</keyword>
<dbReference type="RefSeq" id="XP_049179676.1">
    <property type="nucleotide sequence ID" value="XM_049324683.1"/>
</dbReference>
<accession>A0AAI9SWA6</accession>
<feature type="compositionally biased region" description="Acidic residues" evidence="4">
    <location>
        <begin position="349"/>
        <end position="361"/>
    </location>
</feature>
<sequence length="651" mass="76544">MMLEVLSLIKDVPDFKIKPISKYNIPQQKQYQYFPSFKQLLIHLFKKGNNETDCNHPILVILKPDEHQKQQNIHQTGFRSQQQKKTLESLRFRDKKILLNYFFSHHNLLITDHVEKVSHIEKKINTILHTVHHRISRIGTWTGTITRLVRRSQRKEEEEEEEEEGEDYYYYYYDDDNSDELDDYNKEQYNTRVPTMITILNKTVSRPSGSVQKLIGLKNLLISEIDFIDLLSNTCQKRIPYLTSIVKDWSFPAHELSNDELIYCVYIMFTTALKEIQQPHWGTKKKKRKTDLKFHIPTKNELLALIFHVRDSYHSDNPFHNFRHAVDVLQACFYFCIKLGHFKEKQEEQQEQEAQQEQEEQQENKEENSSLMENPPLLNPIQCFALLVAALGHDVSHPGTTNAFLIDNKAPISLIYNERSVLESYHASIFINKILVIFWPSLLETKISGDSKLSIRDIITVSIIATDMSNHFEYLEDLKQLTEECNNNGFNKNGFNQEFSQYQDSKIKLICASLIKSADISNVTRPLEISSQWAVVLQREFDEIKKLEKMLEKREKRECHFQNEIGDDDEDDSDDEASALDFFKQKEIIYEAVPRELDKILLNNPMIPQGQLFFIGTFAENLFNSISQLYPNLSFACEIMNENKKYWEQNK</sequence>
<dbReference type="EMBL" id="JAHUZD010000118">
    <property type="protein sequence ID" value="KAI3403929.2"/>
    <property type="molecule type" value="Genomic_DNA"/>
</dbReference>
<dbReference type="GO" id="GO:0007165">
    <property type="term" value="P:signal transduction"/>
    <property type="evidence" value="ECO:0007669"/>
    <property type="project" value="InterPro"/>
</dbReference>
<comment type="caution">
    <text evidence="6">The sequence shown here is derived from an EMBL/GenBank/DDBJ whole genome shotgun (WGS) entry which is preliminary data.</text>
</comment>
<feature type="domain" description="PDEase" evidence="5">
    <location>
        <begin position="223"/>
        <end position="651"/>
    </location>
</feature>
<dbReference type="InterPro" id="IPR002073">
    <property type="entry name" value="PDEase_catalytic_dom"/>
</dbReference>
<evidence type="ECO:0000313" key="7">
    <source>
        <dbReference type="Proteomes" id="UP001202479"/>
    </source>
</evidence>
<dbReference type="SUPFAM" id="SSF109604">
    <property type="entry name" value="HD-domain/PDEase-like"/>
    <property type="match status" value="1"/>
</dbReference>
<gene>
    <name evidence="6" type="ORF">KGF56_003359</name>
</gene>
<keyword evidence="7" id="KW-1185">Reference proteome</keyword>
<dbReference type="Gene3D" id="1.10.1300.10">
    <property type="entry name" value="3'5'-cyclic nucleotide phosphodiesterase, catalytic domain"/>
    <property type="match status" value="2"/>
</dbReference>
<keyword evidence="2 3" id="KW-0378">Hydrolase</keyword>
<dbReference type="GO" id="GO:0004114">
    <property type="term" value="F:3',5'-cyclic-nucleotide phosphodiesterase activity"/>
    <property type="evidence" value="ECO:0007669"/>
    <property type="project" value="InterPro"/>
</dbReference>
<evidence type="ECO:0000256" key="1">
    <source>
        <dbReference type="ARBA" id="ARBA00022723"/>
    </source>
</evidence>
<dbReference type="PROSITE" id="PS00126">
    <property type="entry name" value="PDEASE_I_1"/>
    <property type="match status" value="1"/>
</dbReference>
<dbReference type="Proteomes" id="UP001202479">
    <property type="component" value="Unassembled WGS sequence"/>
</dbReference>
<dbReference type="GO" id="GO:0046872">
    <property type="term" value="F:metal ion binding"/>
    <property type="evidence" value="ECO:0007669"/>
    <property type="project" value="UniProtKB-KW"/>
</dbReference>
<dbReference type="AlphaFoldDB" id="A0AAI9SWA6"/>
<dbReference type="EC" id="3.1.4.-" evidence="3"/>
<dbReference type="PANTHER" id="PTHR11347">
    <property type="entry name" value="CYCLIC NUCLEOTIDE PHOSPHODIESTERASE"/>
    <property type="match status" value="1"/>
</dbReference>
<dbReference type="InterPro" id="IPR003607">
    <property type="entry name" value="HD/PDEase_dom"/>
</dbReference>
<feature type="region of interest" description="Disordered" evidence="4">
    <location>
        <begin position="347"/>
        <end position="372"/>
    </location>
</feature>
<dbReference type="SMART" id="SM00471">
    <property type="entry name" value="HDc"/>
    <property type="match status" value="1"/>
</dbReference>
<organism evidence="6 7">
    <name type="scientific">Candida oxycetoniae</name>
    <dbReference type="NCBI Taxonomy" id="497107"/>
    <lineage>
        <taxon>Eukaryota</taxon>
        <taxon>Fungi</taxon>
        <taxon>Dikarya</taxon>
        <taxon>Ascomycota</taxon>
        <taxon>Saccharomycotina</taxon>
        <taxon>Pichiomycetes</taxon>
        <taxon>Debaryomycetaceae</taxon>
        <taxon>Candida/Lodderomyces clade</taxon>
        <taxon>Candida</taxon>
    </lineage>
</organism>
<proteinExistence type="inferred from homology"/>
<dbReference type="PROSITE" id="PS51845">
    <property type="entry name" value="PDEASE_I_2"/>
    <property type="match status" value="1"/>
</dbReference>
<evidence type="ECO:0000256" key="3">
    <source>
        <dbReference type="RuleBase" id="RU363067"/>
    </source>
</evidence>
<evidence type="ECO:0000313" key="6">
    <source>
        <dbReference type="EMBL" id="KAI3403929.2"/>
    </source>
</evidence>
<comment type="similarity">
    <text evidence="3">Belongs to the cyclic nucleotide phosphodiesterase family.</text>
</comment>
<dbReference type="Pfam" id="PF00233">
    <property type="entry name" value="PDEase_I"/>
    <property type="match status" value="1"/>
</dbReference>
<comment type="cofactor">
    <cofactor evidence="3">
        <name>a divalent metal cation</name>
        <dbReference type="ChEBI" id="CHEBI:60240"/>
    </cofactor>
    <text evidence="3">Binds 2 divalent metal cations per subunit. Site 1 may preferentially bind zinc ions, while site 2 has a preference for magnesium and/or manganese ions.</text>
</comment>
<dbReference type="InterPro" id="IPR036971">
    <property type="entry name" value="PDEase_catalytic_dom_sf"/>
</dbReference>
<reference evidence="6" key="1">
    <citation type="journal article" date="2022" name="DNA Res.">
        <title>Genome analysis of five recently described species of the CUG-Ser clade uncovers Candida theae as a new hybrid lineage with pathogenic potential in the Candida parapsilosis species complex.</title>
        <authorList>
            <person name="Mixao V."/>
            <person name="Del Olmo V."/>
            <person name="Hegedusova E."/>
            <person name="Saus E."/>
            <person name="Pryszcz L."/>
            <person name="Cillingova A."/>
            <person name="Nosek J."/>
            <person name="Gabaldon T."/>
        </authorList>
    </citation>
    <scope>NUCLEOTIDE SEQUENCE</scope>
    <source>
        <strain evidence="6">CBS 10844</strain>
    </source>
</reference>
<dbReference type="InterPro" id="IPR023174">
    <property type="entry name" value="PDEase_CS"/>
</dbReference>
<protein>
    <recommendedName>
        <fullName evidence="3">Phosphodiesterase</fullName>
        <ecNumber evidence="3">3.1.4.-</ecNumber>
    </recommendedName>
</protein>
<evidence type="ECO:0000256" key="2">
    <source>
        <dbReference type="ARBA" id="ARBA00022801"/>
    </source>
</evidence>